<reference evidence="2 3" key="1">
    <citation type="submission" date="2019-10" db="EMBL/GenBank/DDBJ databases">
        <title>Draft Genome Sequence of the Caffeine Degrading Methylotroph Methylorubrum populi PINKEL.</title>
        <authorList>
            <person name="Dawson S.C."/>
            <person name="Zhang X."/>
            <person name="Wright M.E."/>
            <person name="Sharma G."/>
            <person name="Langner J.T."/>
            <person name="Ditty J.L."/>
            <person name="Subuyuj G.A."/>
        </authorList>
    </citation>
    <scope>NUCLEOTIDE SEQUENCE [LARGE SCALE GENOMIC DNA]</scope>
    <source>
        <strain evidence="2 3">Pinkel</strain>
    </source>
</reference>
<dbReference type="AlphaFoldDB" id="A0A833J5K4"/>
<feature type="region of interest" description="Disordered" evidence="1">
    <location>
        <begin position="1"/>
        <end position="64"/>
    </location>
</feature>
<dbReference type="Proteomes" id="UP000469949">
    <property type="component" value="Unassembled WGS sequence"/>
</dbReference>
<feature type="compositionally biased region" description="Basic and acidic residues" evidence="1">
    <location>
        <begin position="11"/>
        <end position="25"/>
    </location>
</feature>
<sequence>MTTSGATSRPDTVDHRAARRFDPAETGHTALPGAFRIGDTLQPMKPEQPPRAAVSIRNVSPEIV</sequence>
<evidence type="ECO:0000256" key="1">
    <source>
        <dbReference type="SAM" id="MobiDB-lite"/>
    </source>
</evidence>
<evidence type="ECO:0000313" key="3">
    <source>
        <dbReference type="Proteomes" id="UP000469949"/>
    </source>
</evidence>
<name>A0A833J5K4_9HYPH</name>
<accession>A0A833J5K4</accession>
<dbReference type="EMBL" id="WEKV01000014">
    <property type="protein sequence ID" value="KAB7783691.1"/>
    <property type="molecule type" value="Genomic_DNA"/>
</dbReference>
<feature type="compositionally biased region" description="Polar residues" evidence="1">
    <location>
        <begin position="1"/>
        <end position="10"/>
    </location>
</feature>
<gene>
    <name evidence="2" type="ORF">F8B43_3614</name>
</gene>
<organism evidence="2 3">
    <name type="scientific">Methylorubrum populi</name>
    <dbReference type="NCBI Taxonomy" id="223967"/>
    <lineage>
        <taxon>Bacteria</taxon>
        <taxon>Pseudomonadati</taxon>
        <taxon>Pseudomonadota</taxon>
        <taxon>Alphaproteobacteria</taxon>
        <taxon>Hyphomicrobiales</taxon>
        <taxon>Methylobacteriaceae</taxon>
        <taxon>Methylorubrum</taxon>
    </lineage>
</organism>
<protein>
    <submittedName>
        <fullName evidence="2">Uncharacterized protein</fullName>
    </submittedName>
</protein>
<comment type="caution">
    <text evidence="2">The sequence shown here is derived from an EMBL/GenBank/DDBJ whole genome shotgun (WGS) entry which is preliminary data.</text>
</comment>
<proteinExistence type="predicted"/>
<evidence type="ECO:0000313" key="2">
    <source>
        <dbReference type="EMBL" id="KAB7783691.1"/>
    </source>
</evidence>